<dbReference type="InterPro" id="IPR052363">
    <property type="entry name" value="LPS_export_LptC"/>
</dbReference>
<name>A0A0F9JP02_9ZZZZ</name>
<dbReference type="Pfam" id="PF06835">
    <property type="entry name" value="LptC"/>
    <property type="match status" value="1"/>
</dbReference>
<evidence type="ECO:0000256" key="5">
    <source>
        <dbReference type="ARBA" id="ARBA00023136"/>
    </source>
</evidence>
<evidence type="ECO:0000313" key="6">
    <source>
        <dbReference type="EMBL" id="KKM71408.1"/>
    </source>
</evidence>
<keyword evidence="2" id="KW-0997">Cell inner membrane</keyword>
<evidence type="ECO:0000256" key="4">
    <source>
        <dbReference type="ARBA" id="ARBA00022989"/>
    </source>
</evidence>
<evidence type="ECO:0000256" key="1">
    <source>
        <dbReference type="ARBA" id="ARBA00022475"/>
    </source>
</evidence>
<accession>A0A0F9JP02</accession>
<dbReference type="AlphaFoldDB" id="A0A0F9JP02"/>
<reference evidence="6" key="1">
    <citation type="journal article" date="2015" name="Nature">
        <title>Complex archaea that bridge the gap between prokaryotes and eukaryotes.</title>
        <authorList>
            <person name="Spang A."/>
            <person name="Saw J.H."/>
            <person name="Jorgensen S.L."/>
            <person name="Zaremba-Niedzwiedzka K."/>
            <person name="Martijn J."/>
            <person name="Lind A.E."/>
            <person name="van Eijk R."/>
            <person name="Schleper C."/>
            <person name="Guy L."/>
            <person name="Ettema T.J."/>
        </authorList>
    </citation>
    <scope>NUCLEOTIDE SEQUENCE</scope>
</reference>
<dbReference type="Gene3D" id="2.60.450.10">
    <property type="entry name" value="Lipopolysaccharide (LPS) transport protein A like domain"/>
    <property type="match status" value="1"/>
</dbReference>
<evidence type="ECO:0008006" key="7">
    <source>
        <dbReference type="Google" id="ProtNLM"/>
    </source>
</evidence>
<sequence length="184" mass="21078">MNSARLILCVLFVACMVWLWFPYFNQPATTVQNQEDIIAKPDYTAVALKQTAFDEQGKISHKVTAAKMELYQQLGFTYFEQPIFTLYNQQQTWQINANEATLYENHQLILEGNVVAKNLTNNAMIEHINADNIQVDIELQTMSSEQPVELIGPNLKITGRGLHADLKAEVVELINHTRTIYYDQ</sequence>
<keyword evidence="4" id="KW-1133">Transmembrane helix</keyword>
<evidence type="ECO:0000256" key="3">
    <source>
        <dbReference type="ARBA" id="ARBA00022692"/>
    </source>
</evidence>
<evidence type="ECO:0000256" key="2">
    <source>
        <dbReference type="ARBA" id="ARBA00022519"/>
    </source>
</evidence>
<keyword evidence="1" id="KW-1003">Cell membrane</keyword>
<gene>
    <name evidence="6" type="ORF">LCGC14_1430920</name>
</gene>
<dbReference type="PANTHER" id="PTHR37481">
    <property type="entry name" value="LIPOPOLYSACCHARIDE EXPORT SYSTEM PROTEIN LPTC"/>
    <property type="match status" value="1"/>
</dbReference>
<dbReference type="PIRSF" id="PIRSF028513">
    <property type="entry name" value="LptC"/>
    <property type="match status" value="1"/>
</dbReference>
<dbReference type="InterPro" id="IPR010664">
    <property type="entry name" value="LipoPS_assembly_LptC-rel"/>
</dbReference>
<protein>
    <recommendedName>
        <fullName evidence="7">Lipopolysaccharide export system protein LptC</fullName>
    </recommendedName>
</protein>
<dbReference type="GO" id="GO:0030288">
    <property type="term" value="C:outer membrane-bounded periplasmic space"/>
    <property type="evidence" value="ECO:0007669"/>
    <property type="project" value="TreeGrafter"/>
</dbReference>
<dbReference type="HAMAP" id="MF_01915">
    <property type="entry name" value="LPS_assembly_LptC"/>
    <property type="match status" value="1"/>
</dbReference>
<comment type="caution">
    <text evidence="6">The sequence shown here is derived from an EMBL/GenBank/DDBJ whole genome shotgun (WGS) entry which is preliminary data.</text>
</comment>
<keyword evidence="3" id="KW-0812">Transmembrane</keyword>
<keyword evidence="5" id="KW-0472">Membrane</keyword>
<dbReference type="EMBL" id="LAZR01009642">
    <property type="protein sequence ID" value="KKM71408.1"/>
    <property type="molecule type" value="Genomic_DNA"/>
</dbReference>
<dbReference type="InterPro" id="IPR026265">
    <property type="entry name" value="LptC"/>
</dbReference>
<organism evidence="6">
    <name type="scientific">marine sediment metagenome</name>
    <dbReference type="NCBI Taxonomy" id="412755"/>
    <lineage>
        <taxon>unclassified sequences</taxon>
        <taxon>metagenomes</taxon>
        <taxon>ecological metagenomes</taxon>
    </lineage>
</organism>
<dbReference type="GO" id="GO:0015221">
    <property type="term" value="F:lipopolysaccharide transmembrane transporter activity"/>
    <property type="evidence" value="ECO:0007669"/>
    <property type="project" value="InterPro"/>
</dbReference>
<proteinExistence type="inferred from homology"/>
<dbReference type="PANTHER" id="PTHR37481:SF1">
    <property type="entry name" value="LIPOPOLYSACCHARIDE EXPORT SYSTEM PROTEIN LPTC"/>
    <property type="match status" value="1"/>
</dbReference>
<dbReference type="GO" id="GO:0005886">
    <property type="term" value="C:plasma membrane"/>
    <property type="evidence" value="ECO:0007669"/>
    <property type="project" value="InterPro"/>
</dbReference>
<dbReference type="NCBIfam" id="TIGR04409">
    <property type="entry name" value="LptC_YrbK"/>
    <property type="match status" value="1"/>
</dbReference>
<dbReference type="GO" id="GO:0017089">
    <property type="term" value="F:glycolipid transfer activity"/>
    <property type="evidence" value="ECO:0007669"/>
    <property type="project" value="TreeGrafter"/>
</dbReference>